<dbReference type="PANTHER" id="PTHR39321:SF3">
    <property type="entry name" value="PHOSPHOPANTETHEINE ADENYLYLTRANSFERASE"/>
    <property type="match status" value="1"/>
</dbReference>
<evidence type="ECO:0000259" key="11">
    <source>
        <dbReference type="Pfam" id="PF01467"/>
    </source>
</evidence>
<accession>A0A1F7U6I9</accession>
<reference evidence="12 13" key="1">
    <citation type="journal article" date="2016" name="Nat. Commun.">
        <title>Thousands of microbial genomes shed light on interconnected biogeochemical processes in an aquifer system.</title>
        <authorList>
            <person name="Anantharaman K."/>
            <person name="Brown C.T."/>
            <person name="Hug L.A."/>
            <person name="Sharon I."/>
            <person name="Castelle C.J."/>
            <person name="Probst A.J."/>
            <person name="Thomas B.C."/>
            <person name="Singh A."/>
            <person name="Wilkins M.J."/>
            <person name="Karaoz U."/>
            <person name="Brodie E.L."/>
            <person name="Williams K.H."/>
            <person name="Hubbard S.S."/>
            <person name="Banfield J.F."/>
        </authorList>
    </citation>
    <scope>NUCLEOTIDE SEQUENCE [LARGE SCALE GENOMIC DNA]</scope>
</reference>
<evidence type="ECO:0000313" key="12">
    <source>
        <dbReference type="EMBL" id="OGL73862.1"/>
    </source>
</evidence>
<keyword evidence="5" id="KW-0808">Transferase</keyword>
<dbReference type="GO" id="GO:0009435">
    <property type="term" value="P:NAD+ biosynthetic process"/>
    <property type="evidence" value="ECO:0007669"/>
    <property type="project" value="InterPro"/>
</dbReference>
<evidence type="ECO:0000256" key="6">
    <source>
        <dbReference type="ARBA" id="ARBA00022695"/>
    </source>
</evidence>
<dbReference type="InterPro" id="IPR014729">
    <property type="entry name" value="Rossmann-like_a/b/a_fold"/>
</dbReference>
<keyword evidence="4" id="KW-0662">Pyridine nucleotide biosynthesis</keyword>
<evidence type="ECO:0000256" key="9">
    <source>
        <dbReference type="ARBA" id="ARBA00023027"/>
    </source>
</evidence>
<evidence type="ECO:0000256" key="2">
    <source>
        <dbReference type="ARBA" id="ARBA00005019"/>
    </source>
</evidence>
<keyword evidence="6" id="KW-0548">Nucleotidyltransferase</keyword>
<dbReference type="Pfam" id="PF01467">
    <property type="entry name" value="CTP_transf_like"/>
    <property type="match status" value="1"/>
</dbReference>
<dbReference type="EC" id="2.7.7.18" evidence="3"/>
<dbReference type="Gene3D" id="3.40.50.620">
    <property type="entry name" value="HUPs"/>
    <property type="match status" value="1"/>
</dbReference>
<dbReference type="InterPro" id="IPR005248">
    <property type="entry name" value="NadD/NMNAT"/>
</dbReference>
<keyword evidence="8" id="KW-0067">ATP-binding</keyword>
<dbReference type="Proteomes" id="UP000177088">
    <property type="component" value="Unassembled WGS sequence"/>
</dbReference>
<dbReference type="SUPFAM" id="SSF52374">
    <property type="entry name" value="Nucleotidylyl transferase"/>
    <property type="match status" value="1"/>
</dbReference>
<protein>
    <recommendedName>
        <fullName evidence="3">nicotinate-nucleotide adenylyltransferase</fullName>
        <ecNumber evidence="3">2.7.7.18</ecNumber>
    </recommendedName>
</protein>
<keyword evidence="9" id="KW-0520">NAD</keyword>
<sequence length="188" mass="20852">MNRRLAIFSGTFNPPGAHHRAAVQALLRHFDEVVVVPGGPRPDRPVSGPTEALHRAAMTDLAFRDLPRVRVDHSDLEHAQFTRTHALEEKYRRDGEVWHAVGGDMVRGGGAGESFIHAQWERGPELWRSLNFAVLPREGYELAADDLPPRHLLVATAQSGASATVRERVFRGEEVRSLLSPAVADYVD</sequence>
<evidence type="ECO:0000256" key="4">
    <source>
        <dbReference type="ARBA" id="ARBA00022642"/>
    </source>
</evidence>
<dbReference type="GO" id="GO:0004515">
    <property type="term" value="F:nicotinate-nucleotide adenylyltransferase activity"/>
    <property type="evidence" value="ECO:0007669"/>
    <property type="project" value="UniProtKB-EC"/>
</dbReference>
<evidence type="ECO:0000313" key="13">
    <source>
        <dbReference type="Proteomes" id="UP000177088"/>
    </source>
</evidence>
<dbReference type="AlphaFoldDB" id="A0A1F7U6I9"/>
<evidence type="ECO:0000256" key="7">
    <source>
        <dbReference type="ARBA" id="ARBA00022741"/>
    </source>
</evidence>
<comment type="catalytic activity">
    <reaction evidence="10">
        <text>nicotinate beta-D-ribonucleotide + ATP + H(+) = deamido-NAD(+) + diphosphate</text>
        <dbReference type="Rhea" id="RHEA:22860"/>
        <dbReference type="ChEBI" id="CHEBI:15378"/>
        <dbReference type="ChEBI" id="CHEBI:30616"/>
        <dbReference type="ChEBI" id="CHEBI:33019"/>
        <dbReference type="ChEBI" id="CHEBI:57502"/>
        <dbReference type="ChEBI" id="CHEBI:58437"/>
        <dbReference type="EC" id="2.7.7.18"/>
    </reaction>
</comment>
<dbReference type="GO" id="GO:0005524">
    <property type="term" value="F:ATP binding"/>
    <property type="evidence" value="ECO:0007669"/>
    <property type="project" value="UniProtKB-KW"/>
</dbReference>
<comment type="function">
    <text evidence="1">Catalyzes the reversible adenylation of nicotinate mononucleotide (NaMN) to nicotinic acid adenine dinucleotide (NaAD).</text>
</comment>
<gene>
    <name evidence="12" type="ORF">A3C96_02385</name>
</gene>
<proteinExistence type="predicted"/>
<name>A0A1F7U6I9_9BACT</name>
<evidence type="ECO:0000256" key="1">
    <source>
        <dbReference type="ARBA" id="ARBA00002324"/>
    </source>
</evidence>
<keyword evidence="7" id="KW-0547">Nucleotide-binding</keyword>
<evidence type="ECO:0000256" key="5">
    <source>
        <dbReference type="ARBA" id="ARBA00022679"/>
    </source>
</evidence>
<comment type="pathway">
    <text evidence="2">Cofactor biosynthesis; NAD(+) biosynthesis; deamido-NAD(+) from nicotinate D-ribonucleotide: step 1/1.</text>
</comment>
<evidence type="ECO:0000256" key="8">
    <source>
        <dbReference type="ARBA" id="ARBA00022840"/>
    </source>
</evidence>
<feature type="non-terminal residue" evidence="12">
    <location>
        <position position="188"/>
    </location>
</feature>
<dbReference type="PANTHER" id="PTHR39321">
    <property type="entry name" value="NICOTINATE-NUCLEOTIDE ADENYLYLTRANSFERASE-RELATED"/>
    <property type="match status" value="1"/>
</dbReference>
<evidence type="ECO:0000256" key="3">
    <source>
        <dbReference type="ARBA" id="ARBA00012389"/>
    </source>
</evidence>
<organism evidence="12 13">
    <name type="scientific">Candidatus Uhrbacteria bacterium RIFCSPHIGHO2_02_FULL_60_10</name>
    <dbReference type="NCBI Taxonomy" id="1802392"/>
    <lineage>
        <taxon>Bacteria</taxon>
        <taxon>Candidatus Uhriibacteriota</taxon>
    </lineage>
</organism>
<feature type="domain" description="Cytidyltransferase-like" evidence="11">
    <location>
        <begin position="7"/>
        <end position="138"/>
    </location>
</feature>
<comment type="caution">
    <text evidence="12">The sequence shown here is derived from an EMBL/GenBank/DDBJ whole genome shotgun (WGS) entry which is preliminary data.</text>
</comment>
<evidence type="ECO:0000256" key="10">
    <source>
        <dbReference type="ARBA" id="ARBA00048721"/>
    </source>
</evidence>
<dbReference type="InterPro" id="IPR004821">
    <property type="entry name" value="Cyt_trans-like"/>
</dbReference>
<dbReference type="EMBL" id="MGEA01000044">
    <property type="protein sequence ID" value="OGL73862.1"/>
    <property type="molecule type" value="Genomic_DNA"/>
</dbReference>